<dbReference type="Proteomes" id="UP000294843">
    <property type="component" value="Unassembled WGS sequence"/>
</dbReference>
<feature type="transmembrane region" description="Helical" evidence="7">
    <location>
        <begin position="236"/>
        <end position="257"/>
    </location>
</feature>
<evidence type="ECO:0000256" key="7">
    <source>
        <dbReference type="SAM" id="Phobius"/>
    </source>
</evidence>
<evidence type="ECO:0000256" key="6">
    <source>
        <dbReference type="ARBA" id="ARBA00023136"/>
    </source>
</evidence>
<proteinExistence type="inferred from homology"/>
<comment type="subcellular location">
    <subcellularLocation>
        <location evidence="1">Cell membrane</location>
        <topology evidence="1">Multi-pass membrane protein</topology>
    </subcellularLocation>
</comment>
<evidence type="ECO:0000256" key="2">
    <source>
        <dbReference type="ARBA" id="ARBA00007977"/>
    </source>
</evidence>
<dbReference type="PANTHER" id="PTHR30106">
    <property type="entry name" value="INNER MEMBRANE PROTEIN YEIH-RELATED"/>
    <property type="match status" value="1"/>
</dbReference>
<name>A0A4R6BYM5_9STAP</name>
<evidence type="ECO:0000256" key="5">
    <source>
        <dbReference type="ARBA" id="ARBA00022989"/>
    </source>
</evidence>
<evidence type="ECO:0000313" key="8">
    <source>
        <dbReference type="EMBL" id="TDM13675.1"/>
    </source>
</evidence>
<feature type="transmembrane region" description="Helical" evidence="7">
    <location>
        <begin position="12"/>
        <end position="39"/>
    </location>
</feature>
<accession>A0A4R6BYM5</accession>
<feature type="transmembrane region" description="Helical" evidence="7">
    <location>
        <begin position="140"/>
        <end position="161"/>
    </location>
</feature>
<evidence type="ECO:0000256" key="3">
    <source>
        <dbReference type="ARBA" id="ARBA00022475"/>
    </source>
</evidence>
<dbReference type="GO" id="GO:0005886">
    <property type="term" value="C:plasma membrane"/>
    <property type="evidence" value="ECO:0007669"/>
    <property type="project" value="UniProtKB-SubCell"/>
</dbReference>
<dbReference type="EMBL" id="SCWF01000008">
    <property type="protein sequence ID" value="TDM13675.1"/>
    <property type="molecule type" value="Genomic_DNA"/>
</dbReference>
<protein>
    <submittedName>
        <fullName evidence="8">Putative sulfate exporter family transporter</fullName>
    </submittedName>
</protein>
<feature type="transmembrane region" description="Helical" evidence="7">
    <location>
        <begin position="207"/>
        <end position="224"/>
    </location>
</feature>
<reference evidence="8 9" key="1">
    <citation type="submission" date="2019-01" db="EMBL/GenBank/DDBJ databases">
        <title>Draft genome sequences of the type strains of six Macrococcus species.</title>
        <authorList>
            <person name="Mazhar S."/>
            <person name="Altermann E."/>
            <person name="Hill C."/>
            <person name="Mcauliffe O."/>
        </authorList>
    </citation>
    <scope>NUCLEOTIDE SEQUENCE [LARGE SCALE GENOMIC DNA]</scope>
    <source>
        <strain evidence="8 9">ATCC 51825</strain>
    </source>
</reference>
<comment type="caution">
    <text evidence="8">The sequence shown here is derived from an EMBL/GenBank/DDBJ whole genome shotgun (WGS) entry which is preliminary data.</text>
</comment>
<feature type="transmembrane region" description="Helical" evidence="7">
    <location>
        <begin position="263"/>
        <end position="280"/>
    </location>
</feature>
<keyword evidence="6 7" id="KW-0472">Membrane</keyword>
<evidence type="ECO:0000313" key="9">
    <source>
        <dbReference type="Proteomes" id="UP000294843"/>
    </source>
</evidence>
<gene>
    <name evidence="8" type="ORF">ERX55_07725</name>
</gene>
<keyword evidence="4 7" id="KW-0812">Transmembrane</keyword>
<keyword evidence="9" id="KW-1185">Reference proteome</keyword>
<feature type="transmembrane region" description="Helical" evidence="7">
    <location>
        <begin position="114"/>
        <end position="134"/>
    </location>
</feature>
<keyword evidence="5 7" id="KW-1133">Transmembrane helix</keyword>
<comment type="similarity">
    <text evidence="2">Belongs to the UPF0324 family.</text>
</comment>
<dbReference type="RefSeq" id="WP_133452001.1">
    <property type="nucleotide sequence ID" value="NZ_SCWF01000008.1"/>
</dbReference>
<dbReference type="AlphaFoldDB" id="A0A4R6BYM5"/>
<feature type="transmembrane region" description="Helical" evidence="7">
    <location>
        <begin position="292"/>
        <end position="311"/>
    </location>
</feature>
<evidence type="ECO:0000256" key="4">
    <source>
        <dbReference type="ARBA" id="ARBA00022692"/>
    </source>
</evidence>
<dbReference type="OrthoDB" id="9811391at2"/>
<keyword evidence="3" id="KW-1003">Cell membrane</keyword>
<feature type="transmembrane region" description="Helical" evidence="7">
    <location>
        <begin position="83"/>
        <end position="102"/>
    </location>
</feature>
<sequence>MKWRGILLCTGIAVMATLAGQLIPLIGAAVFSIIMGICVRPFIQMDKINTGVKFCSKKVLQASIVLMGLTLNFKVVASHGWSSLPLSLSTIAAALIAGLILGKMLQVKSKLRTLIAVGTAICGGSAIAAVSPVIEAEDEEIAYAISTIFLFNILAVFLFPAIGHMLTMSQETFGYFAGSAINDTSSVVAAAYTYGPEAGSTATIVKLLRALMIVPLCLGIVFINRKSVSVRRIFPWFILYFIIASMIATVVPIPVALSAAIKQLSLFLIAIAMSAIGLSVDLKQFRKLGYQPVLLGAVLWFIVTAVSLMILSK</sequence>
<evidence type="ECO:0000256" key="1">
    <source>
        <dbReference type="ARBA" id="ARBA00004651"/>
    </source>
</evidence>
<dbReference type="Pfam" id="PF03601">
    <property type="entry name" value="Cons_hypoth698"/>
    <property type="match status" value="1"/>
</dbReference>
<organism evidence="8 9">
    <name type="scientific">Macrococcus bovicus</name>
    <dbReference type="NCBI Taxonomy" id="69968"/>
    <lineage>
        <taxon>Bacteria</taxon>
        <taxon>Bacillati</taxon>
        <taxon>Bacillota</taxon>
        <taxon>Bacilli</taxon>
        <taxon>Bacillales</taxon>
        <taxon>Staphylococcaceae</taxon>
        <taxon>Macrococcus</taxon>
    </lineage>
</organism>
<dbReference type="PANTHER" id="PTHR30106:SF1">
    <property type="entry name" value="UPF0324 MEMBRANE PROTEIN FN0533"/>
    <property type="match status" value="1"/>
</dbReference>
<dbReference type="InterPro" id="IPR018383">
    <property type="entry name" value="UPF0324_pro"/>
</dbReference>